<proteinExistence type="predicted"/>
<dbReference type="EMBL" id="OX459957">
    <property type="protein sequence ID" value="CAI9163138.1"/>
    <property type="molecule type" value="Genomic_DNA"/>
</dbReference>
<reference evidence="1" key="1">
    <citation type="submission" date="2023-04" db="EMBL/GenBank/DDBJ databases">
        <authorList>
            <consortium name="ELIXIR-Norway"/>
        </authorList>
    </citation>
    <scope>NUCLEOTIDE SEQUENCE [LARGE SCALE GENOMIC DNA]</scope>
</reference>
<evidence type="ECO:0000313" key="1">
    <source>
        <dbReference type="EMBL" id="CAI9163138.1"/>
    </source>
</evidence>
<protein>
    <submittedName>
        <fullName evidence="1">Uncharacterized protein</fullName>
    </submittedName>
</protein>
<organism evidence="1 2">
    <name type="scientific">Rangifer tarandus platyrhynchus</name>
    <name type="common">Svalbard reindeer</name>
    <dbReference type="NCBI Taxonomy" id="3082113"/>
    <lineage>
        <taxon>Eukaryota</taxon>
        <taxon>Metazoa</taxon>
        <taxon>Chordata</taxon>
        <taxon>Craniata</taxon>
        <taxon>Vertebrata</taxon>
        <taxon>Euteleostomi</taxon>
        <taxon>Mammalia</taxon>
        <taxon>Eutheria</taxon>
        <taxon>Laurasiatheria</taxon>
        <taxon>Artiodactyla</taxon>
        <taxon>Ruminantia</taxon>
        <taxon>Pecora</taxon>
        <taxon>Cervidae</taxon>
        <taxon>Odocoileinae</taxon>
        <taxon>Rangifer</taxon>
    </lineage>
</organism>
<evidence type="ECO:0000313" key="2">
    <source>
        <dbReference type="Proteomes" id="UP001176941"/>
    </source>
</evidence>
<gene>
    <name evidence="1" type="ORF">MRATA1EN1_LOCUS12100</name>
</gene>
<name>A0ABN8YP22_RANTA</name>
<keyword evidence="2" id="KW-1185">Reference proteome</keyword>
<dbReference type="Proteomes" id="UP001176941">
    <property type="component" value="Chromosome 21"/>
</dbReference>
<sequence>MARRLLNVHCWHRQEGCPPVTPHSPSSCSEAALFPGRWLIVSTWASWDMSFCDTLCPGRSVGHGALVTRYKVTTGPPVLFLGHQHGLSSSHLLLRKLGGAAGQSHWPP</sequence>
<accession>A0ABN8YP22</accession>